<name>A0A914C714_9BILA</name>
<dbReference type="Proteomes" id="UP000887540">
    <property type="component" value="Unplaced"/>
</dbReference>
<organism evidence="1 2">
    <name type="scientific">Acrobeloides nanus</name>
    <dbReference type="NCBI Taxonomy" id="290746"/>
    <lineage>
        <taxon>Eukaryota</taxon>
        <taxon>Metazoa</taxon>
        <taxon>Ecdysozoa</taxon>
        <taxon>Nematoda</taxon>
        <taxon>Chromadorea</taxon>
        <taxon>Rhabditida</taxon>
        <taxon>Tylenchina</taxon>
        <taxon>Cephalobomorpha</taxon>
        <taxon>Cephaloboidea</taxon>
        <taxon>Cephalobidae</taxon>
        <taxon>Acrobeloides</taxon>
    </lineage>
</organism>
<protein>
    <submittedName>
        <fullName evidence="2">Uncharacterized protein</fullName>
    </submittedName>
</protein>
<evidence type="ECO:0000313" key="1">
    <source>
        <dbReference type="Proteomes" id="UP000887540"/>
    </source>
</evidence>
<evidence type="ECO:0000313" key="2">
    <source>
        <dbReference type="WBParaSite" id="ACRNAN_Path_440.g1667.t1"/>
    </source>
</evidence>
<sequence length="79" mass="9003">MFWQGRKQAENIGFSNSKAPRKFDHLTNLTWGPAPRRNSNLQPREIFPLNENAKINKVSRIGDGANGIVYRAYIVMDVS</sequence>
<accession>A0A914C714</accession>
<dbReference type="WBParaSite" id="ACRNAN_Path_440.g1667.t1">
    <property type="protein sequence ID" value="ACRNAN_Path_440.g1667.t1"/>
    <property type="gene ID" value="ACRNAN_Path_440.g1667"/>
</dbReference>
<dbReference type="AlphaFoldDB" id="A0A914C714"/>
<reference evidence="2" key="1">
    <citation type="submission" date="2022-11" db="UniProtKB">
        <authorList>
            <consortium name="WormBaseParasite"/>
        </authorList>
    </citation>
    <scope>IDENTIFICATION</scope>
</reference>
<proteinExistence type="predicted"/>
<keyword evidence="1" id="KW-1185">Reference proteome</keyword>